<name>A0A2I1F1A7_9GLOM</name>
<reference evidence="8 9" key="2">
    <citation type="submission" date="2017-09" db="EMBL/GenBank/DDBJ databases">
        <title>Extensive intraspecific genome diversity in a model arbuscular mycorrhizal fungus.</title>
        <authorList>
            <person name="Chen E.C."/>
            <person name="Morin E."/>
            <person name="Beaudet D."/>
            <person name="Noel J."/>
            <person name="Ndikumana S."/>
            <person name="Charron P."/>
            <person name="St-Onge C."/>
            <person name="Giorgi J."/>
            <person name="Grigoriev I.V."/>
            <person name="Roux C."/>
            <person name="Martin F.M."/>
            <person name="Corradi N."/>
        </authorList>
    </citation>
    <scope>NUCLEOTIDE SEQUENCE [LARGE SCALE GENOMIC DNA]</scope>
    <source>
        <strain evidence="8 9">A5</strain>
    </source>
</reference>
<dbReference type="InterPro" id="IPR004589">
    <property type="entry name" value="DNA_helicase_ATP-dep_RecQ"/>
</dbReference>
<feature type="non-terminal residue" evidence="8">
    <location>
        <position position="1"/>
    </location>
</feature>
<comment type="catalytic activity">
    <reaction evidence="7">
        <text>ATP + H2O = ADP + phosphate + H(+)</text>
        <dbReference type="Rhea" id="RHEA:13065"/>
        <dbReference type="ChEBI" id="CHEBI:15377"/>
        <dbReference type="ChEBI" id="CHEBI:15378"/>
        <dbReference type="ChEBI" id="CHEBI:30616"/>
        <dbReference type="ChEBI" id="CHEBI:43474"/>
        <dbReference type="ChEBI" id="CHEBI:456216"/>
    </reaction>
</comment>
<evidence type="ECO:0000256" key="7">
    <source>
        <dbReference type="RuleBase" id="RU364117"/>
    </source>
</evidence>
<dbReference type="InterPro" id="IPR011545">
    <property type="entry name" value="DEAD/DEAH_box_helicase_dom"/>
</dbReference>
<dbReference type="VEuPathDB" id="FungiDB:RhiirFUN_025707"/>
<dbReference type="Gene3D" id="1.10.10.10">
    <property type="entry name" value="Winged helix-like DNA-binding domain superfamily/Winged helix DNA-binding domain"/>
    <property type="match status" value="1"/>
</dbReference>
<dbReference type="EMBL" id="LLXJ01002264">
    <property type="protein sequence ID" value="PKB99265.1"/>
    <property type="molecule type" value="Genomic_DNA"/>
</dbReference>
<comment type="caution">
    <text evidence="8">The sequence shown here is derived from an EMBL/GenBank/DDBJ whole genome shotgun (WGS) entry which is preliminary data.</text>
</comment>
<dbReference type="PANTHER" id="PTHR13710">
    <property type="entry name" value="DNA HELICASE RECQ FAMILY MEMBER"/>
    <property type="match status" value="1"/>
</dbReference>
<dbReference type="Pfam" id="PF00270">
    <property type="entry name" value="DEAD"/>
    <property type="match status" value="1"/>
</dbReference>
<comment type="catalytic activity">
    <reaction evidence="6 7">
        <text>Couples ATP hydrolysis with the unwinding of duplex DNA by translocating in the 3'-5' direction.</text>
        <dbReference type="EC" id="5.6.2.4"/>
    </reaction>
</comment>
<dbReference type="GO" id="GO:0005524">
    <property type="term" value="F:ATP binding"/>
    <property type="evidence" value="ECO:0007669"/>
    <property type="project" value="UniProtKB-KW"/>
</dbReference>
<dbReference type="GO" id="GO:0005694">
    <property type="term" value="C:chromosome"/>
    <property type="evidence" value="ECO:0007669"/>
    <property type="project" value="TreeGrafter"/>
</dbReference>
<dbReference type="GO" id="GO:0043138">
    <property type="term" value="F:3'-5' DNA helicase activity"/>
    <property type="evidence" value="ECO:0007669"/>
    <property type="project" value="UniProtKB-EC"/>
</dbReference>
<evidence type="ECO:0000256" key="1">
    <source>
        <dbReference type="ARBA" id="ARBA00005446"/>
    </source>
</evidence>
<comment type="similarity">
    <text evidence="1 7">Belongs to the helicase family. RecQ subfamily.</text>
</comment>
<dbReference type="VEuPathDB" id="FungiDB:RhiirA1_316341"/>
<dbReference type="EC" id="5.6.2.4" evidence="7"/>
<evidence type="ECO:0000256" key="6">
    <source>
        <dbReference type="ARBA" id="ARBA00034617"/>
    </source>
</evidence>
<protein>
    <recommendedName>
        <fullName evidence="7">ATP-dependent DNA helicase</fullName>
        <ecNumber evidence="7">5.6.2.4</ecNumber>
    </recommendedName>
</protein>
<evidence type="ECO:0000313" key="8">
    <source>
        <dbReference type="EMBL" id="PKB99265.1"/>
    </source>
</evidence>
<dbReference type="Pfam" id="PF00271">
    <property type="entry name" value="Helicase_C"/>
    <property type="match status" value="1"/>
</dbReference>
<keyword evidence="5 7" id="KW-0067">ATP-binding</keyword>
<dbReference type="GO" id="GO:0016787">
    <property type="term" value="F:hydrolase activity"/>
    <property type="evidence" value="ECO:0007669"/>
    <property type="project" value="UniProtKB-KW"/>
</dbReference>
<dbReference type="GO" id="GO:0003676">
    <property type="term" value="F:nucleic acid binding"/>
    <property type="evidence" value="ECO:0007669"/>
    <property type="project" value="InterPro"/>
</dbReference>
<keyword evidence="7" id="KW-0539">Nucleus</keyword>
<dbReference type="SUPFAM" id="SSF52540">
    <property type="entry name" value="P-loop containing nucleoside triphosphate hydrolases"/>
    <property type="match status" value="1"/>
</dbReference>
<dbReference type="PROSITE" id="PS51192">
    <property type="entry name" value="HELICASE_ATP_BIND_1"/>
    <property type="match status" value="1"/>
</dbReference>
<dbReference type="Gene3D" id="3.40.50.300">
    <property type="entry name" value="P-loop containing nucleotide triphosphate hydrolases"/>
    <property type="match status" value="2"/>
</dbReference>
<dbReference type="InterPro" id="IPR014001">
    <property type="entry name" value="Helicase_ATP-bd"/>
</dbReference>
<evidence type="ECO:0000256" key="5">
    <source>
        <dbReference type="ARBA" id="ARBA00022840"/>
    </source>
</evidence>
<evidence type="ECO:0000256" key="4">
    <source>
        <dbReference type="ARBA" id="ARBA00022806"/>
    </source>
</evidence>
<dbReference type="GO" id="GO:0000724">
    <property type="term" value="P:double-strand break repair via homologous recombination"/>
    <property type="evidence" value="ECO:0007669"/>
    <property type="project" value="TreeGrafter"/>
</dbReference>
<evidence type="ECO:0000256" key="2">
    <source>
        <dbReference type="ARBA" id="ARBA00022741"/>
    </source>
</evidence>
<evidence type="ECO:0000313" key="9">
    <source>
        <dbReference type="Proteomes" id="UP000232722"/>
    </source>
</evidence>
<dbReference type="InterPro" id="IPR027417">
    <property type="entry name" value="P-loop_NTPase"/>
</dbReference>
<dbReference type="PANTHER" id="PTHR13710:SF149">
    <property type="entry name" value="ATP-DEPENDENT DNA HELICASE TLH2"/>
    <property type="match status" value="1"/>
</dbReference>
<dbReference type="PROSITE" id="PS51194">
    <property type="entry name" value="HELICASE_CTER"/>
    <property type="match status" value="1"/>
</dbReference>
<dbReference type="VEuPathDB" id="FungiDB:RhiirFUN_000140"/>
<reference evidence="8 9" key="1">
    <citation type="submission" date="2016-04" db="EMBL/GenBank/DDBJ databases">
        <title>Genome analyses suggest a sexual origin of heterokaryosis in a supposedly ancient asexual fungus.</title>
        <authorList>
            <person name="Ropars J."/>
            <person name="Sedzielewska K."/>
            <person name="Noel J."/>
            <person name="Charron P."/>
            <person name="Farinelli L."/>
            <person name="Marton T."/>
            <person name="Kruger M."/>
            <person name="Pelin A."/>
            <person name="Brachmann A."/>
            <person name="Corradi N."/>
        </authorList>
    </citation>
    <scope>NUCLEOTIDE SEQUENCE [LARGE SCALE GENOMIC DNA]</scope>
    <source>
        <strain evidence="8 9">A5</strain>
    </source>
</reference>
<dbReference type="VEuPathDB" id="FungiDB:FUN_024271"/>
<dbReference type="GO" id="GO:0005737">
    <property type="term" value="C:cytoplasm"/>
    <property type="evidence" value="ECO:0007669"/>
    <property type="project" value="TreeGrafter"/>
</dbReference>
<comment type="subcellular location">
    <subcellularLocation>
        <location evidence="7">Nucleus</location>
    </subcellularLocation>
</comment>
<dbReference type="OrthoDB" id="10261556at2759"/>
<dbReference type="SMART" id="SM00490">
    <property type="entry name" value="HELICc"/>
    <property type="match status" value="1"/>
</dbReference>
<dbReference type="InterPro" id="IPR032284">
    <property type="entry name" value="RecQ_Zn-bd"/>
</dbReference>
<dbReference type="NCBIfam" id="TIGR00614">
    <property type="entry name" value="recQ_fam"/>
    <property type="match status" value="1"/>
</dbReference>
<evidence type="ECO:0000256" key="3">
    <source>
        <dbReference type="ARBA" id="ARBA00022801"/>
    </source>
</evidence>
<proteinExistence type="inferred from homology"/>
<dbReference type="Pfam" id="PF16124">
    <property type="entry name" value="RecQ_Zn_bind"/>
    <property type="match status" value="1"/>
</dbReference>
<dbReference type="GO" id="GO:0005634">
    <property type="term" value="C:nucleus"/>
    <property type="evidence" value="ECO:0007669"/>
    <property type="project" value="UniProtKB-SubCell"/>
</dbReference>
<organism evidence="8 9">
    <name type="scientific">Rhizophagus irregularis</name>
    <dbReference type="NCBI Taxonomy" id="588596"/>
    <lineage>
        <taxon>Eukaryota</taxon>
        <taxon>Fungi</taxon>
        <taxon>Fungi incertae sedis</taxon>
        <taxon>Mucoromycota</taxon>
        <taxon>Glomeromycotina</taxon>
        <taxon>Glomeromycetes</taxon>
        <taxon>Glomerales</taxon>
        <taxon>Glomeraceae</taxon>
        <taxon>Rhizophagus</taxon>
    </lineage>
</organism>
<gene>
    <name evidence="8" type="ORF">RhiirA5_257014</name>
</gene>
<dbReference type="AlphaFoldDB" id="A0A2I1F1A7"/>
<feature type="non-terminal residue" evidence="8">
    <location>
        <position position="465"/>
    </location>
</feature>
<dbReference type="GO" id="GO:0009378">
    <property type="term" value="F:four-way junction helicase activity"/>
    <property type="evidence" value="ECO:0007669"/>
    <property type="project" value="TreeGrafter"/>
</dbReference>
<accession>A0A2I1F1A7</accession>
<dbReference type="CDD" id="cd17920">
    <property type="entry name" value="DEXHc_RecQ"/>
    <property type="match status" value="1"/>
</dbReference>
<dbReference type="InterPro" id="IPR001650">
    <property type="entry name" value="Helicase_C-like"/>
</dbReference>
<sequence length="465" mass="53643">KNVFGFDRLRNGQLEAIISYLNGNDTFVSIKTGGGKTLCYALSAICFKGLTIIFSPLKALMEDQKRELIKVGIPCATLYANLTQGTSIQEKIFEEVACGLTKVLFVTPEKLISNGGFCRFISQLYEQKKVQFVIDEAHCILAYQDFRKAWTQLGILKQQWKSAPIMLLTATCTRSEVDEILTNLTIKNDKFTLVRDSTSHRSEIIFNVNERKEIHNQYITNIVDIIKRYLPGRFIIYCATHSNCERLYNKLQENLTNISVGYFHGGLRDDERETTMNNWKYNHIQVMVATSAFGMGINSNDILIHAEAPMSMTNLIQEAGRAGRDRNTAIHVIFFSKKDIRTNYSIIAEYRDTEQNLTNKLERAASKIFEVFYYCISQYECRQQLIWKYQAWPDEEKPSVCERCDNCIKRIANRPKLIDGKEEIMKLLEVVEFLTQKEQVSPDDIIDVFRGGKTKRIKQKKWDTL</sequence>
<keyword evidence="2 7" id="KW-0547">Nucleotide-binding</keyword>
<keyword evidence="4 7" id="KW-0347">Helicase</keyword>
<keyword evidence="3 7" id="KW-0378">Hydrolase</keyword>
<dbReference type="Proteomes" id="UP000232722">
    <property type="component" value="Unassembled WGS sequence"/>
</dbReference>
<dbReference type="InterPro" id="IPR036388">
    <property type="entry name" value="WH-like_DNA-bd_sf"/>
</dbReference>
<dbReference type="SMART" id="SM00487">
    <property type="entry name" value="DEXDc"/>
    <property type="match status" value="1"/>
</dbReference>